<dbReference type="EMBL" id="VSRR010042051">
    <property type="protein sequence ID" value="MPC75874.1"/>
    <property type="molecule type" value="Genomic_DNA"/>
</dbReference>
<keyword evidence="2" id="KW-1185">Reference proteome</keyword>
<protein>
    <submittedName>
        <fullName evidence="1">Uncharacterized protein</fullName>
    </submittedName>
</protein>
<accession>A0A5B7I4Y8</accession>
<sequence length="83" mass="9782">MTYRYSDTLRDTDIRSASRHVLVTLPSSRRHCPFRTSGQHCHVSFLPRVYNATLSFTTRLQYEAASPPRVQDNWASHYRLNKR</sequence>
<evidence type="ECO:0000313" key="2">
    <source>
        <dbReference type="Proteomes" id="UP000324222"/>
    </source>
</evidence>
<evidence type="ECO:0000313" key="1">
    <source>
        <dbReference type="EMBL" id="MPC75874.1"/>
    </source>
</evidence>
<dbReference type="Proteomes" id="UP000324222">
    <property type="component" value="Unassembled WGS sequence"/>
</dbReference>
<dbReference type="AlphaFoldDB" id="A0A5B7I4Y8"/>
<name>A0A5B7I4Y8_PORTR</name>
<comment type="caution">
    <text evidence="1">The sequence shown here is derived from an EMBL/GenBank/DDBJ whole genome shotgun (WGS) entry which is preliminary data.</text>
</comment>
<gene>
    <name evidence="1" type="ORF">E2C01_070271</name>
</gene>
<proteinExistence type="predicted"/>
<reference evidence="1 2" key="1">
    <citation type="submission" date="2019-05" db="EMBL/GenBank/DDBJ databases">
        <title>Another draft genome of Portunus trituberculatus and its Hox gene families provides insights of decapod evolution.</title>
        <authorList>
            <person name="Jeong J.-H."/>
            <person name="Song I."/>
            <person name="Kim S."/>
            <person name="Choi T."/>
            <person name="Kim D."/>
            <person name="Ryu S."/>
            <person name="Kim W."/>
        </authorList>
    </citation>
    <scope>NUCLEOTIDE SEQUENCE [LARGE SCALE GENOMIC DNA]</scope>
    <source>
        <tissue evidence="1">Muscle</tissue>
    </source>
</reference>
<organism evidence="1 2">
    <name type="scientific">Portunus trituberculatus</name>
    <name type="common">Swimming crab</name>
    <name type="synonym">Neptunus trituberculatus</name>
    <dbReference type="NCBI Taxonomy" id="210409"/>
    <lineage>
        <taxon>Eukaryota</taxon>
        <taxon>Metazoa</taxon>
        <taxon>Ecdysozoa</taxon>
        <taxon>Arthropoda</taxon>
        <taxon>Crustacea</taxon>
        <taxon>Multicrustacea</taxon>
        <taxon>Malacostraca</taxon>
        <taxon>Eumalacostraca</taxon>
        <taxon>Eucarida</taxon>
        <taxon>Decapoda</taxon>
        <taxon>Pleocyemata</taxon>
        <taxon>Brachyura</taxon>
        <taxon>Eubrachyura</taxon>
        <taxon>Portunoidea</taxon>
        <taxon>Portunidae</taxon>
        <taxon>Portuninae</taxon>
        <taxon>Portunus</taxon>
    </lineage>
</organism>